<feature type="transmembrane region" description="Helical" evidence="1">
    <location>
        <begin position="112"/>
        <end position="135"/>
    </location>
</feature>
<organism evidence="2 3">
    <name type="scientific">Pseudolysobacter antarcticus</name>
    <dbReference type="NCBI Taxonomy" id="2511995"/>
    <lineage>
        <taxon>Bacteria</taxon>
        <taxon>Pseudomonadati</taxon>
        <taxon>Pseudomonadota</taxon>
        <taxon>Gammaproteobacteria</taxon>
        <taxon>Lysobacterales</taxon>
        <taxon>Rhodanobacteraceae</taxon>
        <taxon>Pseudolysobacter</taxon>
    </lineage>
</organism>
<keyword evidence="1" id="KW-0812">Transmembrane</keyword>
<evidence type="ECO:0000313" key="3">
    <source>
        <dbReference type="Proteomes" id="UP000291562"/>
    </source>
</evidence>
<feature type="transmembrane region" description="Helical" evidence="1">
    <location>
        <begin position="7"/>
        <end position="25"/>
    </location>
</feature>
<feature type="transmembrane region" description="Helical" evidence="1">
    <location>
        <begin position="69"/>
        <end position="92"/>
    </location>
</feature>
<sequence>MEDYRRRLLWHGMLLFLLGLLTGFVEQKFNNPRMGLAAHLEGVMNGTFLLVLGAVWIEVRAGPQLKRVAYWCALYGTYVNWAVTTLAAIFGTAALSPLTAAGHSAPPWQEGLVMFGFSSVGVAMVLSSVLVLWGLRQRAIS</sequence>
<protein>
    <submittedName>
        <fullName evidence="2">Hydrogenase</fullName>
    </submittedName>
</protein>
<name>A0A411HQQ1_9GAMM</name>
<dbReference type="OrthoDB" id="7619962at2"/>
<keyword evidence="1" id="KW-0472">Membrane</keyword>
<keyword evidence="1" id="KW-1133">Transmembrane helix</keyword>
<keyword evidence="3" id="KW-1185">Reference proteome</keyword>
<proteinExistence type="predicted"/>
<reference evidence="2 3" key="1">
    <citation type="submission" date="2019-01" db="EMBL/GenBank/DDBJ databases">
        <title>Pseudolysobacter antarctica gen. nov., sp. nov., isolated from Fildes Peninsula, Antarctica.</title>
        <authorList>
            <person name="Wei Z."/>
            <person name="Peng F."/>
        </authorList>
    </citation>
    <scope>NUCLEOTIDE SEQUENCE [LARGE SCALE GENOMIC DNA]</scope>
    <source>
        <strain evidence="2 3">AQ6-296</strain>
    </source>
</reference>
<dbReference type="KEGG" id="xbc:ELE36_18560"/>
<dbReference type="EMBL" id="CP035704">
    <property type="protein sequence ID" value="QBB72772.1"/>
    <property type="molecule type" value="Genomic_DNA"/>
</dbReference>
<dbReference type="AlphaFoldDB" id="A0A411HQQ1"/>
<evidence type="ECO:0000313" key="2">
    <source>
        <dbReference type="EMBL" id="QBB72772.1"/>
    </source>
</evidence>
<gene>
    <name evidence="2" type="ORF">ELE36_18560</name>
</gene>
<dbReference type="InterPro" id="IPR058965">
    <property type="entry name" value="SOI/HabA-like"/>
</dbReference>
<dbReference type="Pfam" id="PF26512">
    <property type="entry name" value="SOI"/>
    <property type="match status" value="1"/>
</dbReference>
<feature type="transmembrane region" description="Helical" evidence="1">
    <location>
        <begin position="37"/>
        <end position="57"/>
    </location>
</feature>
<evidence type="ECO:0000256" key="1">
    <source>
        <dbReference type="SAM" id="Phobius"/>
    </source>
</evidence>
<accession>A0A411HQQ1</accession>
<dbReference type="Proteomes" id="UP000291562">
    <property type="component" value="Chromosome"/>
</dbReference>